<dbReference type="InterPro" id="IPR002510">
    <property type="entry name" value="Metalloprtase-TldD/E_N"/>
</dbReference>
<evidence type="ECO:0000256" key="2">
    <source>
        <dbReference type="ARBA" id="ARBA00022670"/>
    </source>
</evidence>
<evidence type="ECO:0000256" key="3">
    <source>
        <dbReference type="ARBA" id="ARBA00022801"/>
    </source>
</evidence>
<feature type="domain" description="Metalloprotease TldD/E N-terminal" evidence="5">
    <location>
        <begin position="33"/>
        <end position="97"/>
    </location>
</feature>
<dbReference type="Gene3D" id="3.30.2290.10">
    <property type="entry name" value="PmbA/TldD superfamily"/>
    <property type="match status" value="1"/>
</dbReference>
<proteinExistence type="inferred from homology"/>
<evidence type="ECO:0000256" key="4">
    <source>
        <dbReference type="ARBA" id="ARBA00023049"/>
    </source>
</evidence>
<evidence type="ECO:0000313" key="8">
    <source>
        <dbReference type="Proteomes" id="UP001183410"/>
    </source>
</evidence>
<dbReference type="InterPro" id="IPR036059">
    <property type="entry name" value="TldD/PmbA_sf"/>
</dbReference>
<keyword evidence="4" id="KW-0482">Metalloprotease</keyword>
<dbReference type="InterPro" id="IPR051463">
    <property type="entry name" value="Peptidase_U62_metallo"/>
</dbReference>
<dbReference type="InterPro" id="IPR035068">
    <property type="entry name" value="TldD/PmbA_N"/>
</dbReference>
<evidence type="ECO:0000259" key="6">
    <source>
        <dbReference type="Pfam" id="PF19289"/>
    </source>
</evidence>
<sequence>MPRTIDEAFLALPLRQLADAALARARALGVEHADFRLESIRSARWSLRDARPAGSESDTTTGYAVRVVLGGAWGFAAGDELTMNGAARVAGQAVAMARLSARVGAAAGGTEPVELADEPAHGERTWVSAYETDPFDVPDAEKIELLADYSSRLLAGAGVSHVDAELWAVRENKFYADTAGTVTTQQRVRVAPSLTATSVDPASGRFDQLRTLAPPVGRGWEYLTGTGWDWDDELARMPELLAEKMTAPSVTPGPQDLVIDPSNLWLTIHESIGHATELDRALGFEAAYAGTSFATFDQLNTLRYGSDVMRVTGDRTVEHGLATIGYDDEGVAGQHWDLVRDGVLVGYQTDRRMARRQGFDRSTGCAFADSPGHVPLQRMANVSLQPDPVGPDTAELISRVANGVYLVGDGSWSIDMQRYNFQFTEQLAYRIKDGKLAGQLRDVAYQGTTTSFWGSMEAVGGPGTYVLGGTFRCGKAQPGQAAAVSHGCPSALFRNVNVLNTTQEAGR</sequence>
<comment type="caution">
    <text evidence="7">The sequence shown here is derived from an EMBL/GenBank/DDBJ whole genome shotgun (WGS) entry which is preliminary data.</text>
</comment>
<evidence type="ECO:0000256" key="1">
    <source>
        <dbReference type="ARBA" id="ARBA00005836"/>
    </source>
</evidence>
<dbReference type="InterPro" id="IPR045569">
    <property type="entry name" value="Metalloprtase-TldD/E_C"/>
</dbReference>
<keyword evidence="3" id="KW-0378">Hydrolase</keyword>
<dbReference type="SUPFAM" id="SSF111283">
    <property type="entry name" value="Putative modulator of DNA gyrase, PmbA/TldD"/>
    <property type="match status" value="1"/>
</dbReference>
<evidence type="ECO:0000313" key="7">
    <source>
        <dbReference type="EMBL" id="MDT0265202.1"/>
    </source>
</evidence>
<dbReference type="PANTHER" id="PTHR30624">
    <property type="entry name" value="UNCHARACTERIZED PROTEIN TLDD AND PMBA"/>
    <property type="match status" value="1"/>
</dbReference>
<reference evidence="8" key="1">
    <citation type="submission" date="2023-07" db="EMBL/GenBank/DDBJ databases">
        <title>30 novel species of actinomycetes from the DSMZ collection.</title>
        <authorList>
            <person name="Nouioui I."/>
        </authorList>
    </citation>
    <scope>NUCLEOTIDE SEQUENCE [LARGE SCALE GENOMIC DNA]</scope>
    <source>
        <strain evidence="8">DSM 44915</strain>
    </source>
</reference>
<dbReference type="RefSeq" id="WP_311664220.1">
    <property type="nucleotide sequence ID" value="NZ_JAVREO010000001.1"/>
</dbReference>
<gene>
    <name evidence="7" type="ORF">RM844_02740</name>
</gene>
<name>A0ABU2JJN8_9ACTN</name>
<comment type="similarity">
    <text evidence="1">Belongs to the peptidase U62 family.</text>
</comment>
<dbReference type="Proteomes" id="UP001183410">
    <property type="component" value="Unassembled WGS sequence"/>
</dbReference>
<dbReference type="Pfam" id="PF19289">
    <property type="entry name" value="PmbA_TldD_3rd"/>
    <property type="match status" value="1"/>
</dbReference>
<dbReference type="PANTHER" id="PTHR30624:SF10">
    <property type="entry name" value="CONSERVED PROTEIN"/>
    <property type="match status" value="1"/>
</dbReference>
<protein>
    <submittedName>
        <fullName evidence="7">TldD/PmbA family protein</fullName>
    </submittedName>
</protein>
<keyword evidence="8" id="KW-1185">Reference proteome</keyword>
<dbReference type="Pfam" id="PF01523">
    <property type="entry name" value="PmbA_TldD_1st"/>
    <property type="match status" value="1"/>
</dbReference>
<organism evidence="7 8">
    <name type="scientific">Streptomyces chisholmiae</name>
    <dbReference type="NCBI Taxonomy" id="3075540"/>
    <lineage>
        <taxon>Bacteria</taxon>
        <taxon>Bacillati</taxon>
        <taxon>Actinomycetota</taxon>
        <taxon>Actinomycetes</taxon>
        <taxon>Kitasatosporales</taxon>
        <taxon>Streptomycetaceae</taxon>
        <taxon>Streptomyces</taxon>
    </lineage>
</organism>
<evidence type="ECO:0000259" key="5">
    <source>
        <dbReference type="Pfam" id="PF01523"/>
    </source>
</evidence>
<accession>A0ABU2JJN8</accession>
<feature type="domain" description="Metalloprotease TldD/E C-terminal" evidence="6">
    <location>
        <begin position="256"/>
        <end position="498"/>
    </location>
</feature>
<dbReference type="EMBL" id="JAVREO010000001">
    <property type="protein sequence ID" value="MDT0265202.1"/>
    <property type="molecule type" value="Genomic_DNA"/>
</dbReference>
<keyword evidence="2" id="KW-0645">Protease</keyword>